<dbReference type="Proteomes" id="UP001295794">
    <property type="component" value="Unassembled WGS sequence"/>
</dbReference>
<keyword evidence="3" id="KW-1185">Reference proteome</keyword>
<name>A0AAD2H8N8_9AGAR</name>
<reference evidence="2" key="1">
    <citation type="submission" date="2023-11" db="EMBL/GenBank/DDBJ databases">
        <authorList>
            <person name="De Vega J J."/>
            <person name="De Vega J J."/>
        </authorList>
    </citation>
    <scope>NUCLEOTIDE SEQUENCE</scope>
</reference>
<evidence type="ECO:0000313" key="1">
    <source>
        <dbReference type="EMBL" id="CAK5271535.1"/>
    </source>
</evidence>
<dbReference type="EMBL" id="CAVNYO010000174">
    <property type="protein sequence ID" value="CAK5271558.1"/>
    <property type="molecule type" value="Genomic_DNA"/>
</dbReference>
<dbReference type="EMBL" id="CAVNYO010000173">
    <property type="protein sequence ID" value="CAK5271535.1"/>
    <property type="molecule type" value="Genomic_DNA"/>
</dbReference>
<comment type="caution">
    <text evidence="2">The sequence shown here is derived from an EMBL/GenBank/DDBJ whole genome shotgun (WGS) entry which is preliminary data.</text>
</comment>
<feature type="non-terminal residue" evidence="2">
    <location>
        <position position="1"/>
    </location>
</feature>
<organism evidence="2 3">
    <name type="scientific">Mycena citricolor</name>
    <dbReference type="NCBI Taxonomy" id="2018698"/>
    <lineage>
        <taxon>Eukaryota</taxon>
        <taxon>Fungi</taxon>
        <taxon>Dikarya</taxon>
        <taxon>Basidiomycota</taxon>
        <taxon>Agaricomycotina</taxon>
        <taxon>Agaricomycetes</taxon>
        <taxon>Agaricomycetidae</taxon>
        <taxon>Agaricales</taxon>
        <taxon>Marasmiineae</taxon>
        <taxon>Mycenaceae</taxon>
        <taxon>Mycena</taxon>
    </lineage>
</organism>
<gene>
    <name evidence="1" type="ORF">MYCIT1_LOCUS16639</name>
    <name evidence="2" type="ORF">MYCIT1_LOCUS16687</name>
</gene>
<protein>
    <submittedName>
        <fullName evidence="2">Uncharacterized protein</fullName>
    </submittedName>
</protein>
<sequence length="80" mass="8997">VTAALHLTAHKHISGYLFTPVVLRICVVRDAIENHSRGMALDFGPLECTLDRELSSESAVLCSWWSCHSHICSHRHHSCF</sequence>
<accession>A0AAD2H8N8</accession>
<dbReference type="AlphaFoldDB" id="A0AAD2H8N8"/>
<feature type="non-terminal residue" evidence="2">
    <location>
        <position position="80"/>
    </location>
</feature>
<proteinExistence type="predicted"/>
<evidence type="ECO:0000313" key="3">
    <source>
        <dbReference type="Proteomes" id="UP001295794"/>
    </source>
</evidence>
<evidence type="ECO:0000313" key="2">
    <source>
        <dbReference type="EMBL" id="CAK5271558.1"/>
    </source>
</evidence>